<keyword evidence="1" id="KW-0479">Metal-binding</keyword>
<dbReference type="PROSITE" id="PS50158">
    <property type="entry name" value="ZF_CCHC"/>
    <property type="match status" value="1"/>
</dbReference>
<dbReference type="CDD" id="cd01650">
    <property type="entry name" value="RT_nLTR_like"/>
    <property type="match status" value="1"/>
</dbReference>
<evidence type="ECO:0000259" key="2">
    <source>
        <dbReference type="PROSITE" id="PS50158"/>
    </source>
</evidence>
<dbReference type="SUPFAM" id="SSF56672">
    <property type="entry name" value="DNA/RNA polymerases"/>
    <property type="match status" value="1"/>
</dbReference>
<dbReference type="Gene3D" id="3.60.10.10">
    <property type="entry name" value="Endonuclease/exonuclease/phosphatase"/>
    <property type="match status" value="1"/>
</dbReference>
<dbReference type="CDD" id="cd09077">
    <property type="entry name" value="R1-I-EN"/>
    <property type="match status" value="1"/>
</dbReference>
<gene>
    <name evidence="4" type="ORF">FWK35_00011339</name>
</gene>
<dbReference type="GO" id="GO:0071897">
    <property type="term" value="P:DNA biosynthetic process"/>
    <property type="evidence" value="ECO:0007669"/>
    <property type="project" value="UniProtKB-ARBA"/>
</dbReference>
<feature type="domain" description="Reverse transcriptase" evidence="3">
    <location>
        <begin position="623"/>
        <end position="897"/>
    </location>
</feature>
<dbReference type="InterPro" id="IPR036875">
    <property type="entry name" value="Znf_CCHC_sf"/>
</dbReference>
<reference evidence="4 5" key="1">
    <citation type="submission" date="2019-08" db="EMBL/GenBank/DDBJ databases">
        <title>Whole genome of Aphis craccivora.</title>
        <authorList>
            <person name="Voronova N.V."/>
            <person name="Shulinski R.S."/>
            <person name="Bandarenka Y.V."/>
            <person name="Zhorov D.G."/>
            <person name="Warner D."/>
        </authorList>
    </citation>
    <scope>NUCLEOTIDE SEQUENCE [LARGE SCALE GENOMIC DNA]</scope>
    <source>
        <strain evidence="4">180601</strain>
        <tissue evidence="4">Whole Body</tissue>
    </source>
</reference>
<name>A0A6G0YAY8_APHCR</name>
<dbReference type="GO" id="GO:0008270">
    <property type="term" value="F:zinc ion binding"/>
    <property type="evidence" value="ECO:0007669"/>
    <property type="project" value="UniProtKB-KW"/>
</dbReference>
<sequence>MRQAKSGGLLIEVRGSTDEVSAVRDEIARSAGGEVGVKTLQQRELLEVRDLDQWTDGPEVLEAITSTTGCDLSALRLVSMRKRFGGAQLALVSAPKEVTQVILRYGRLRVGMVSCSVRQCDVKIRCFRCLAHGHEAKSCQGPDRTKCCRRCGHDGHFANTCAATREDALSFARALAVTGQAGINVGVCRAAQDLALASAAEKGIDVIAFSEQYRDRDEEHGWYADASGRAAIAVLSAQHIQIVGPRQQGFRWIQLSGYRLYSCYCSPNVALSDFEDFLSALETSVRSSPCPTIITGDFNAKSREWGSPKEDNRGKALADLSASLGLTVCNQGQPTFVRGASESHIDLTLATRTATCWVDDWKVLDEESLSLHKYVEFKVRTAVQRGQEPNARKGWAYRKLDLVKLTEALKRDVRPLAPTAESSCRQVVDWLTRGCDASMPKSGKVGRRPVPWWTSDIAEQRTRCHKARRIYTRLRKRMDDAGCATQLAEFKAERRLLVIKIRTAKEDNWRKLCELVDNDPWGLPYRIVMKKLNRRRTIPGIDLPGRLDSIVSTLFPTKPPFGRDVIPVSPEDLDRGCFSVEEVKAAARRLPNGKAPGPDGIPNEVLKVAVGLFPQYFTEMYNSCTRSAYYPPDWKTANLVLLRKQGKALDCPSAYRPLCMLDSVGKLYEKLLTGRLREHLTKTGQASNQFGFRPGKSTLDAMSRVRAAVQDANGRGHAYNRFVGMLTLDVKNAFNSAPWDRIIDALVRKDAPPYLINIIGQYLSERKIVVHAPDGSSRHVDVSCGVPQGSVLGPDLWNVLYDDLLGIQLPPDVEVIAFADDVALMATATVPFLLEERLERALGDVADWLAANGLELAIEKSEAILLTNRNKHNRMAVEFRGHRFESKSAVKYLGVIIDPRLHFKEHAELAAKRASDTCRQLTQILPNLRGPRQRTRRVLATVVTSRLLYGAPFWFPSISAEAMHKMEAVYRRVMLRVACCYRTVSYDAAAVVSGMPPLALLAEERRKTHGGILKSVAREELMRRWQTAWEASAKGRWTYRLIRELAPWCRRQHGEVSFHLSQVLTGHGCFGEYLRRFGKADSDRCALCGAAPDGAEHAVFYCDAFHRWRAEACVYLDVDQLLPENLTEIMLRSNSDWQTVSALIGRIMTTRENEERARQQAPGGT</sequence>
<dbReference type="InterPro" id="IPR005135">
    <property type="entry name" value="Endo/exonuclease/phosphatase"/>
</dbReference>
<dbReference type="SUPFAM" id="SSF57756">
    <property type="entry name" value="Retrovirus zinc finger-like domains"/>
    <property type="match status" value="1"/>
</dbReference>
<dbReference type="GO" id="GO:0003676">
    <property type="term" value="F:nucleic acid binding"/>
    <property type="evidence" value="ECO:0007669"/>
    <property type="project" value="InterPro"/>
</dbReference>
<proteinExistence type="predicted"/>
<dbReference type="PROSITE" id="PS50878">
    <property type="entry name" value="RT_POL"/>
    <property type="match status" value="1"/>
</dbReference>
<evidence type="ECO:0008006" key="6">
    <source>
        <dbReference type="Google" id="ProtNLM"/>
    </source>
</evidence>
<dbReference type="Proteomes" id="UP000478052">
    <property type="component" value="Unassembled WGS sequence"/>
</dbReference>
<evidence type="ECO:0000313" key="4">
    <source>
        <dbReference type="EMBL" id="KAF0752519.1"/>
    </source>
</evidence>
<dbReference type="InterPro" id="IPR036691">
    <property type="entry name" value="Endo/exonu/phosph_ase_sf"/>
</dbReference>
<protein>
    <recommendedName>
        <fullName evidence="6">Reverse transcriptase domain-containing protein</fullName>
    </recommendedName>
</protein>
<comment type="caution">
    <text evidence="4">The sequence shown here is derived from an EMBL/GenBank/DDBJ whole genome shotgun (WGS) entry which is preliminary data.</text>
</comment>
<dbReference type="Gene3D" id="4.10.60.10">
    <property type="entry name" value="Zinc finger, CCHC-type"/>
    <property type="match status" value="1"/>
</dbReference>
<dbReference type="PANTHER" id="PTHR19446">
    <property type="entry name" value="REVERSE TRANSCRIPTASES"/>
    <property type="match status" value="1"/>
</dbReference>
<dbReference type="InterPro" id="IPR043502">
    <property type="entry name" value="DNA/RNA_pol_sf"/>
</dbReference>
<dbReference type="InterPro" id="IPR000477">
    <property type="entry name" value="RT_dom"/>
</dbReference>
<dbReference type="AlphaFoldDB" id="A0A6G0YAY8"/>
<evidence type="ECO:0000313" key="5">
    <source>
        <dbReference type="Proteomes" id="UP000478052"/>
    </source>
</evidence>
<dbReference type="InterPro" id="IPR001878">
    <property type="entry name" value="Znf_CCHC"/>
</dbReference>
<feature type="domain" description="CCHC-type" evidence="2">
    <location>
        <begin position="148"/>
        <end position="161"/>
    </location>
</feature>
<keyword evidence="1" id="KW-0862">Zinc</keyword>
<keyword evidence="5" id="KW-1185">Reference proteome</keyword>
<accession>A0A6G0YAY8</accession>
<evidence type="ECO:0000259" key="3">
    <source>
        <dbReference type="PROSITE" id="PS50878"/>
    </source>
</evidence>
<dbReference type="Pfam" id="PF00078">
    <property type="entry name" value="RVT_1"/>
    <property type="match status" value="1"/>
</dbReference>
<dbReference type="GO" id="GO:0003824">
    <property type="term" value="F:catalytic activity"/>
    <property type="evidence" value="ECO:0007669"/>
    <property type="project" value="InterPro"/>
</dbReference>
<dbReference type="SUPFAM" id="SSF56219">
    <property type="entry name" value="DNase I-like"/>
    <property type="match status" value="1"/>
</dbReference>
<evidence type="ECO:0000256" key="1">
    <source>
        <dbReference type="PROSITE-ProRule" id="PRU00047"/>
    </source>
</evidence>
<dbReference type="OrthoDB" id="6625973at2759"/>
<dbReference type="EMBL" id="VUJU01005023">
    <property type="protein sequence ID" value="KAF0752519.1"/>
    <property type="molecule type" value="Genomic_DNA"/>
</dbReference>
<organism evidence="4 5">
    <name type="scientific">Aphis craccivora</name>
    <name type="common">Cowpea aphid</name>
    <dbReference type="NCBI Taxonomy" id="307492"/>
    <lineage>
        <taxon>Eukaryota</taxon>
        <taxon>Metazoa</taxon>
        <taxon>Ecdysozoa</taxon>
        <taxon>Arthropoda</taxon>
        <taxon>Hexapoda</taxon>
        <taxon>Insecta</taxon>
        <taxon>Pterygota</taxon>
        <taxon>Neoptera</taxon>
        <taxon>Paraneoptera</taxon>
        <taxon>Hemiptera</taxon>
        <taxon>Sternorrhyncha</taxon>
        <taxon>Aphidomorpha</taxon>
        <taxon>Aphidoidea</taxon>
        <taxon>Aphididae</taxon>
        <taxon>Aphidini</taxon>
        <taxon>Aphis</taxon>
        <taxon>Aphis</taxon>
    </lineage>
</organism>
<keyword evidence="1" id="KW-0863">Zinc-finger</keyword>
<dbReference type="Pfam" id="PF14529">
    <property type="entry name" value="Exo_endo_phos_2"/>
    <property type="match status" value="1"/>
</dbReference>